<dbReference type="EMBL" id="BGPR01054921">
    <property type="protein sequence ID" value="GBO31594.1"/>
    <property type="molecule type" value="Genomic_DNA"/>
</dbReference>
<evidence type="ECO:0000313" key="3">
    <source>
        <dbReference type="EMBL" id="GBO31596.1"/>
    </source>
</evidence>
<feature type="region of interest" description="Disordered" evidence="1">
    <location>
        <begin position="66"/>
        <end position="94"/>
    </location>
</feature>
<evidence type="ECO:0000313" key="4">
    <source>
        <dbReference type="EMBL" id="GBO31799.1"/>
    </source>
</evidence>
<comment type="caution">
    <text evidence="5">The sequence shown here is derived from an EMBL/GenBank/DDBJ whole genome shotgun (WGS) entry which is preliminary data.</text>
</comment>
<evidence type="ECO:0000313" key="5">
    <source>
        <dbReference type="EMBL" id="GBO31800.1"/>
    </source>
</evidence>
<dbReference type="OrthoDB" id="6423953at2759"/>
<name>A0A4Y2W6P7_ARAVE</name>
<gene>
    <name evidence="4" type="ORF">AVEN_220376_1</name>
    <name evidence="3" type="ORF">AVEN_64600_1</name>
    <name evidence="2" type="ORF">AVEN_6958_1</name>
    <name evidence="5" type="ORF">AVEN_70336_1</name>
</gene>
<dbReference type="AlphaFoldDB" id="A0A4Y2W6P7"/>
<reference evidence="5 6" key="1">
    <citation type="journal article" date="2019" name="Sci. Rep.">
        <title>Orb-weaving spider Araneus ventricosus genome elucidates the spidroin gene catalogue.</title>
        <authorList>
            <person name="Kono N."/>
            <person name="Nakamura H."/>
            <person name="Ohtoshi R."/>
            <person name="Moran D.A.P."/>
            <person name="Shinohara A."/>
            <person name="Yoshida Y."/>
            <person name="Fujiwara M."/>
            <person name="Mori M."/>
            <person name="Tomita M."/>
            <person name="Arakawa K."/>
        </authorList>
    </citation>
    <scope>NUCLEOTIDE SEQUENCE [LARGE SCALE GENOMIC DNA]</scope>
</reference>
<dbReference type="EMBL" id="BGPR01055170">
    <property type="protein sequence ID" value="GBO31799.1"/>
    <property type="molecule type" value="Genomic_DNA"/>
</dbReference>
<organism evidence="5 6">
    <name type="scientific">Araneus ventricosus</name>
    <name type="common">Orbweaver spider</name>
    <name type="synonym">Epeira ventricosa</name>
    <dbReference type="NCBI Taxonomy" id="182803"/>
    <lineage>
        <taxon>Eukaryota</taxon>
        <taxon>Metazoa</taxon>
        <taxon>Ecdysozoa</taxon>
        <taxon>Arthropoda</taxon>
        <taxon>Chelicerata</taxon>
        <taxon>Arachnida</taxon>
        <taxon>Araneae</taxon>
        <taxon>Araneomorphae</taxon>
        <taxon>Entelegynae</taxon>
        <taxon>Araneoidea</taxon>
        <taxon>Araneidae</taxon>
        <taxon>Araneus</taxon>
    </lineage>
</organism>
<evidence type="ECO:0000313" key="6">
    <source>
        <dbReference type="Proteomes" id="UP000499080"/>
    </source>
</evidence>
<sequence length="94" mass="10447">MYFWYGIKNSSLELETDKPLELKIPQDRANNLVPPDNQYMMAGVGTGEVVEEVGYAESYAAPTHNGYVAQPDPLAADPWSQPDPLAADPWSKYD</sequence>
<evidence type="ECO:0000256" key="1">
    <source>
        <dbReference type="SAM" id="MobiDB-lite"/>
    </source>
</evidence>
<dbReference type="Proteomes" id="UP000499080">
    <property type="component" value="Unassembled WGS sequence"/>
</dbReference>
<evidence type="ECO:0000313" key="2">
    <source>
        <dbReference type="EMBL" id="GBO31594.1"/>
    </source>
</evidence>
<protein>
    <submittedName>
        <fullName evidence="5">Uncharacterized protein</fullName>
    </submittedName>
</protein>
<dbReference type="EMBL" id="BGPR01055171">
    <property type="protein sequence ID" value="GBO31800.1"/>
    <property type="molecule type" value="Genomic_DNA"/>
</dbReference>
<dbReference type="EMBL" id="BGPR01054922">
    <property type="protein sequence ID" value="GBO31596.1"/>
    <property type="molecule type" value="Genomic_DNA"/>
</dbReference>
<accession>A0A4Y2W6P7</accession>
<keyword evidence="6" id="KW-1185">Reference proteome</keyword>
<proteinExistence type="predicted"/>